<proteinExistence type="predicted"/>
<dbReference type="PANTHER" id="PTHR23037">
    <property type="entry name" value="CYTOKINE RECEPTOR"/>
    <property type="match status" value="1"/>
</dbReference>
<accession>A0ABN9FIT1</accession>
<keyword evidence="3" id="KW-0732">Signal</keyword>
<feature type="transmembrane region" description="Helical" evidence="8">
    <location>
        <begin position="254"/>
        <end position="275"/>
    </location>
</feature>
<feature type="non-terminal residue" evidence="10">
    <location>
        <position position="277"/>
    </location>
</feature>
<dbReference type="Proteomes" id="UP001162483">
    <property type="component" value="Unassembled WGS sequence"/>
</dbReference>
<comment type="caution">
    <text evidence="10">The sequence shown here is derived from an EMBL/GenBank/DDBJ whole genome shotgun (WGS) entry which is preliminary data.</text>
</comment>
<dbReference type="PANTHER" id="PTHR23037:SF46">
    <property type="entry name" value="INTERLEUKIN 5 RECEPTOR SUBUNIT ALPHA"/>
    <property type="match status" value="1"/>
</dbReference>
<keyword evidence="2 8" id="KW-0812">Transmembrane</keyword>
<sequence length="277" mass="32371">MQVLYHVRLVSDNVTYYEYSFTIDEIELSSMAVSTKGPLQRYIKRTYPPGWPQITECRSPQQETFTCHWTYGELHNLTGLIKLQYKKGDLDWADCPDMVSAGENTCYFSKNYTAVWVTYQVRLVFDNETFDDYHFSVDDIVRPDPPMALSWTSLNVSVTHLYMDIELNWQPPATADVKRGWLTLDYEVHIKLASAAKWKTYDSVKTTYLSIYGLLMENEYWVKIRCKRKEGYMFSEFSEVLIIQLPMRLPDSPWPLFVITGIFAVVVALAFLIFCKK</sequence>
<keyword evidence="11" id="KW-1185">Reference proteome</keyword>
<dbReference type="InterPro" id="IPR015152">
    <property type="entry name" value="Growth/epo_recpt_lig-bind"/>
</dbReference>
<feature type="domain" description="Fibronectin type-III" evidence="9">
    <location>
        <begin position="145"/>
        <end position="248"/>
    </location>
</feature>
<keyword evidence="7" id="KW-0325">Glycoprotein</keyword>
<comment type="subcellular location">
    <subcellularLocation>
        <location evidence="1">Membrane</location>
        <topology evidence="1">Single-pass type I membrane protein</topology>
    </subcellularLocation>
</comment>
<evidence type="ECO:0000256" key="1">
    <source>
        <dbReference type="ARBA" id="ARBA00004479"/>
    </source>
</evidence>
<reference evidence="10" key="1">
    <citation type="submission" date="2023-05" db="EMBL/GenBank/DDBJ databases">
        <authorList>
            <person name="Stuckert A."/>
        </authorList>
    </citation>
    <scope>NUCLEOTIDE SEQUENCE</scope>
</reference>
<evidence type="ECO:0000256" key="3">
    <source>
        <dbReference type="ARBA" id="ARBA00022729"/>
    </source>
</evidence>
<name>A0ABN9FIT1_9NEOB</name>
<gene>
    <name evidence="10" type="ORF">SPARVUS_LOCUS12137941</name>
</gene>
<dbReference type="InterPro" id="IPR003961">
    <property type="entry name" value="FN3_dom"/>
</dbReference>
<dbReference type="InterPro" id="IPR036116">
    <property type="entry name" value="FN3_sf"/>
</dbReference>
<organism evidence="10 11">
    <name type="scientific">Staurois parvus</name>
    <dbReference type="NCBI Taxonomy" id="386267"/>
    <lineage>
        <taxon>Eukaryota</taxon>
        <taxon>Metazoa</taxon>
        <taxon>Chordata</taxon>
        <taxon>Craniata</taxon>
        <taxon>Vertebrata</taxon>
        <taxon>Euteleostomi</taxon>
        <taxon>Amphibia</taxon>
        <taxon>Batrachia</taxon>
        <taxon>Anura</taxon>
        <taxon>Neobatrachia</taxon>
        <taxon>Ranoidea</taxon>
        <taxon>Ranidae</taxon>
        <taxon>Staurois</taxon>
    </lineage>
</organism>
<protein>
    <recommendedName>
        <fullName evidence="9">Fibronectin type-III domain-containing protein</fullName>
    </recommendedName>
</protein>
<evidence type="ECO:0000259" key="9">
    <source>
        <dbReference type="PROSITE" id="PS50853"/>
    </source>
</evidence>
<keyword evidence="5 8" id="KW-0472">Membrane</keyword>
<evidence type="ECO:0000256" key="8">
    <source>
        <dbReference type="SAM" id="Phobius"/>
    </source>
</evidence>
<keyword evidence="6" id="KW-0675">Receptor</keyword>
<keyword evidence="4 8" id="KW-1133">Transmembrane helix</keyword>
<dbReference type="CDD" id="cd00063">
    <property type="entry name" value="FN3"/>
    <property type="match status" value="1"/>
</dbReference>
<evidence type="ECO:0000313" key="10">
    <source>
        <dbReference type="EMBL" id="CAI9596874.1"/>
    </source>
</evidence>
<dbReference type="InterPro" id="IPR013783">
    <property type="entry name" value="Ig-like_fold"/>
</dbReference>
<dbReference type="SUPFAM" id="SSF49265">
    <property type="entry name" value="Fibronectin type III"/>
    <property type="match status" value="2"/>
</dbReference>
<evidence type="ECO:0000256" key="6">
    <source>
        <dbReference type="ARBA" id="ARBA00023170"/>
    </source>
</evidence>
<evidence type="ECO:0000256" key="4">
    <source>
        <dbReference type="ARBA" id="ARBA00022989"/>
    </source>
</evidence>
<evidence type="ECO:0000256" key="2">
    <source>
        <dbReference type="ARBA" id="ARBA00022692"/>
    </source>
</evidence>
<dbReference type="Pfam" id="PF09067">
    <property type="entry name" value="EpoR_lig-bind"/>
    <property type="match status" value="1"/>
</dbReference>
<dbReference type="PROSITE" id="PS50853">
    <property type="entry name" value="FN3"/>
    <property type="match status" value="1"/>
</dbReference>
<evidence type="ECO:0000256" key="7">
    <source>
        <dbReference type="ARBA" id="ARBA00023180"/>
    </source>
</evidence>
<dbReference type="EMBL" id="CATNWA010016977">
    <property type="protein sequence ID" value="CAI9596874.1"/>
    <property type="molecule type" value="Genomic_DNA"/>
</dbReference>
<evidence type="ECO:0000256" key="5">
    <source>
        <dbReference type="ARBA" id="ARBA00023136"/>
    </source>
</evidence>
<evidence type="ECO:0000313" key="11">
    <source>
        <dbReference type="Proteomes" id="UP001162483"/>
    </source>
</evidence>
<dbReference type="Gene3D" id="2.60.40.10">
    <property type="entry name" value="Immunoglobulins"/>
    <property type="match status" value="2"/>
</dbReference>